<feature type="region of interest" description="Disordered" evidence="1">
    <location>
        <begin position="28"/>
        <end position="57"/>
    </location>
</feature>
<reference evidence="2 3" key="1">
    <citation type="submission" date="2019-01" db="EMBL/GenBank/DDBJ databases">
        <authorList>
            <person name="Sayadi A."/>
        </authorList>
    </citation>
    <scope>NUCLEOTIDE SEQUENCE [LARGE SCALE GENOMIC DNA]</scope>
</reference>
<protein>
    <submittedName>
        <fullName evidence="2">Uncharacterized protein</fullName>
    </submittedName>
</protein>
<dbReference type="EMBL" id="CAACVG010008887">
    <property type="protein sequence ID" value="VEN51410.1"/>
    <property type="molecule type" value="Genomic_DNA"/>
</dbReference>
<accession>A0A653CU08</accession>
<organism evidence="2 3">
    <name type="scientific">Callosobruchus maculatus</name>
    <name type="common">Southern cowpea weevil</name>
    <name type="synonym">Pulse bruchid</name>
    <dbReference type="NCBI Taxonomy" id="64391"/>
    <lineage>
        <taxon>Eukaryota</taxon>
        <taxon>Metazoa</taxon>
        <taxon>Ecdysozoa</taxon>
        <taxon>Arthropoda</taxon>
        <taxon>Hexapoda</taxon>
        <taxon>Insecta</taxon>
        <taxon>Pterygota</taxon>
        <taxon>Neoptera</taxon>
        <taxon>Endopterygota</taxon>
        <taxon>Coleoptera</taxon>
        <taxon>Polyphaga</taxon>
        <taxon>Cucujiformia</taxon>
        <taxon>Chrysomeloidea</taxon>
        <taxon>Chrysomelidae</taxon>
        <taxon>Bruchinae</taxon>
        <taxon>Bruchini</taxon>
        <taxon>Callosobruchus</taxon>
    </lineage>
</organism>
<evidence type="ECO:0000256" key="1">
    <source>
        <dbReference type="SAM" id="MobiDB-lite"/>
    </source>
</evidence>
<dbReference type="Proteomes" id="UP000410492">
    <property type="component" value="Unassembled WGS sequence"/>
</dbReference>
<keyword evidence="3" id="KW-1185">Reference proteome</keyword>
<proteinExistence type="predicted"/>
<sequence length="57" mass="6378">MVRSTCQLRLIRRPEKNHIYICSSIRPTGRTTIGPSKRKGQTAGVSTTFGSRYGPKK</sequence>
<dbReference type="AlphaFoldDB" id="A0A653CU08"/>
<evidence type="ECO:0000313" key="2">
    <source>
        <dbReference type="EMBL" id="VEN51410.1"/>
    </source>
</evidence>
<name>A0A653CU08_CALMS</name>
<gene>
    <name evidence="2" type="ORF">CALMAC_LOCUS11873</name>
</gene>
<evidence type="ECO:0000313" key="3">
    <source>
        <dbReference type="Proteomes" id="UP000410492"/>
    </source>
</evidence>